<dbReference type="RefSeq" id="WP_368485816.1">
    <property type="nucleotide sequence ID" value="NZ_CP162515.1"/>
</dbReference>
<accession>A0AB39AWM2</accession>
<dbReference type="AlphaFoldDB" id="A0AB39AWM2"/>
<reference evidence="1" key="1">
    <citation type="submission" date="2024-07" db="EMBL/GenBank/DDBJ databases">
        <authorList>
            <person name="Jiang Y."/>
            <person name="Qin Q."/>
        </authorList>
    </citation>
    <scope>NUCLEOTIDE SEQUENCE</scope>
    <source>
        <strain evidence="1">SD03</strain>
    </source>
</reference>
<dbReference type="EMBL" id="CP162515">
    <property type="protein sequence ID" value="XDH89725.1"/>
    <property type="molecule type" value="Genomic_DNA"/>
</dbReference>
<proteinExistence type="predicted"/>
<evidence type="ECO:0008006" key="2">
    <source>
        <dbReference type="Google" id="ProtNLM"/>
    </source>
</evidence>
<gene>
    <name evidence="1" type="ORF">ABZP26_17535</name>
</gene>
<evidence type="ECO:0000313" key="1">
    <source>
        <dbReference type="EMBL" id="XDH89725.1"/>
    </source>
</evidence>
<sequence>MPNKQRKRDNIYIKIKPKEIPEPESFDEKEVYAFFGLASFSAQCLEKALVNLAFTYSLTNKNIVTQEEWDALFDDVNKKTFGRLLGMVKKELSTSDEMLAELKQALNKRNWLAHDYFFDSMGQFHTESGRMKMIKKLTELIKLFNKWDQFIEGVYLHIWQQHGLTEEVISREIEKLKAENT</sequence>
<organism evidence="1">
    <name type="scientific">Pseudoalteromonas sp. SD03</name>
    <dbReference type="NCBI Taxonomy" id="3231719"/>
    <lineage>
        <taxon>Bacteria</taxon>
        <taxon>Pseudomonadati</taxon>
        <taxon>Pseudomonadota</taxon>
        <taxon>Gammaproteobacteria</taxon>
        <taxon>Alteromonadales</taxon>
        <taxon>Pseudoalteromonadaceae</taxon>
        <taxon>Pseudoalteromonas</taxon>
    </lineage>
</organism>
<protein>
    <recommendedName>
        <fullName evidence="2">DUF4145 domain-containing protein</fullName>
    </recommendedName>
</protein>
<name>A0AB39AWM2_9GAMM</name>